<dbReference type="Proteomes" id="UP000249432">
    <property type="component" value="Unassembled WGS sequence"/>
</dbReference>
<evidence type="ECO:0000313" key="2">
    <source>
        <dbReference type="EMBL" id="PZR04195.1"/>
    </source>
</evidence>
<comment type="caution">
    <text evidence="2">The sequence shown here is derived from an EMBL/GenBank/DDBJ whole genome shotgun (WGS) entry which is preliminary data.</text>
</comment>
<dbReference type="EMBL" id="QFRA01000020">
    <property type="protein sequence ID" value="PZR04195.1"/>
    <property type="molecule type" value="Genomic_DNA"/>
</dbReference>
<dbReference type="PANTHER" id="PTHR15020">
    <property type="entry name" value="FLAVIN REDUCTASE-RELATED"/>
    <property type="match status" value="1"/>
</dbReference>
<evidence type="ECO:0000313" key="3">
    <source>
        <dbReference type="Proteomes" id="UP000249432"/>
    </source>
</evidence>
<gene>
    <name evidence="2" type="ORF">DI525_07685</name>
</gene>
<name>A0A2W5SXY9_9CORY</name>
<dbReference type="SUPFAM" id="SSF51735">
    <property type="entry name" value="NAD(P)-binding Rossmann-fold domains"/>
    <property type="match status" value="1"/>
</dbReference>
<dbReference type="AlphaFoldDB" id="A0A2W5SXY9"/>
<evidence type="ECO:0000259" key="1">
    <source>
        <dbReference type="Pfam" id="PF13460"/>
    </source>
</evidence>
<dbReference type="PANTHER" id="PTHR15020:SF50">
    <property type="entry name" value="UPF0659 PROTEIN YMR090W"/>
    <property type="match status" value="1"/>
</dbReference>
<accession>A0A2W5SXY9</accession>
<protein>
    <submittedName>
        <fullName evidence="2">Nucleoside-diphosphate sugar epimerase</fullName>
    </submittedName>
</protein>
<reference evidence="2 3" key="1">
    <citation type="submission" date="2017-08" db="EMBL/GenBank/DDBJ databases">
        <title>Infants hospitalized years apart are colonized by the same room-sourced microbial strains.</title>
        <authorList>
            <person name="Brooks B."/>
            <person name="Olm M.R."/>
            <person name="Firek B.A."/>
            <person name="Baker R."/>
            <person name="Thomas B.C."/>
            <person name="Morowitz M.J."/>
            <person name="Banfield J.F."/>
        </authorList>
    </citation>
    <scope>NUCLEOTIDE SEQUENCE [LARGE SCALE GENOMIC DNA]</scope>
    <source>
        <strain evidence="2">S2_003_000_R1_3</strain>
    </source>
</reference>
<dbReference type="Gene3D" id="3.40.50.720">
    <property type="entry name" value="NAD(P)-binding Rossmann-like Domain"/>
    <property type="match status" value="1"/>
</dbReference>
<dbReference type="InterPro" id="IPR036291">
    <property type="entry name" value="NAD(P)-bd_dom_sf"/>
</dbReference>
<proteinExistence type="predicted"/>
<dbReference type="RefSeq" id="WP_303735148.1">
    <property type="nucleotide sequence ID" value="NZ_CAKZHK010000009.1"/>
</dbReference>
<dbReference type="InterPro" id="IPR016040">
    <property type="entry name" value="NAD(P)-bd_dom"/>
</dbReference>
<feature type="domain" description="NAD(P)-binding" evidence="1">
    <location>
        <begin position="11"/>
        <end position="201"/>
    </location>
</feature>
<sequence>MSDKKNVLIIGGHGKVALKLAPLLVRDGFSVHSLIRNPDQREGITKTGANPIVKDVASLTAEEWDELLIGVDAIVWSAGAGGKGGTEATYAVDRDAAIASIDAAQRSESSPRYIMVSFWGSTTVDLPEDNSLYHYSLAKRAADHHLLDSALDFAILAPTALTMERAKGIDVHTVEDTANQERPADTSRELVAHVAAYEVEAPTAPNKIIPFADGDSQLGDALG</sequence>
<dbReference type="Pfam" id="PF13460">
    <property type="entry name" value="NAD_binding_10"/>
    <property type="match status" value="1"/>
</dbReference>
<organism evidence="2 3">
    <name type="scientific">Corynebacterium kroppenstedtii</name>
    <dbReference type="NCBI Taxonomy" id="161879"/>
    <lineage>
        <taxon>Bacteria</taxon>
        <taxon>Bacillati</taxon>
        <taxon>Actinomycetota</taxon>
        <taxon>Actinomycetes</taxon>
        <taxon>Mycobacteriales</taxon>
        <taxon>Corynebacteriaceae</taxon>
        <taxon>Corynebacterium</taxon>
    </lineage>
</organism>